<keyword evidence="10" id="KW-1185">Reference proteome</keyword>
<evidence type="ECO:0000256" key="6">
    <source>
        <dbReference type="ARBA" id="ARBA00023065"/>
    </source>
</evidence>
<reference evidence="9" key="1">
    <citation type="submission" date="2023-05" db="EMBL/GenBank/DDBJ databases">
        <title>Nepenthes gracilis genome sequencing.</title>
        <authorList>
            <person name="Fukushima K."/>
        </authorList>
    </citation>
    <scope>NUCLEOTIDE SEQUENCE</scope>
    <source>
        <strain evidence="9">SING2019-196</strain>
    </source>
</reference>
<evidence type="ECO:0000256" key="7">
    <source>
        <dbReference type="ARBA" id="ARBA00023136"/>
    </source>
</evidence>
<comment type="subcellular location">
    <subcellularLocation>
        <location evidence="1">Membrane</location>
        <topology evidence="1">Multi-pass membrane protein</topology>
    </subcellularLocation>
</comment>
<dbReference type="AlphaFoldDB" id="A0AAD3S5H4"/>
<comment type="caution">
    <text evidence="9">The sequence shown here is derived from an EMBL/GenBank/DDBJ whole genome shotgun (WGS) entry which is preliminary data.</text>
</comment>
<keyword evidence="6" id="KW-0406">Ion transport</keyword>
<dbReference type="GO" id="GO:0033179">
    <property type="term" value="C:proton-transporting V-type ATPase, V0 domain"/>
    <property type="evidence" value="ECO:0007669"/>
    <property type="project" value="InterPro"/>
</dbReference>
<evidence type="ECO:0000256" key="8">
    <source>
        <dbReference type="SAM" id="Phobius"/>
    </source>
</evidence>
<dbReference type="Pfam" id="PF01496">
    <property type="entry name" value="V_ATPase_I"/>
    <property type="match status" value="1"/>
</dbReference>
<organism evidence="9 10">
    <name type="scientific">Nepenthes gracilis</name>
    <name type="common">Slender pitcher plant</name>
    <dbReference type="NCBI Taxonomy" id="150966"/>
    <lineage>
        <taxon>Eukaryota</taxon>
        <taxon>Viridiplantae</taxon>
        <taxon>Streptophyta</taxon>
        <taxon>Embryophyta</taxon>
        <taxon>Tracheophyta</taxon>
        <taxon>Spermatophyta</taxon>
        <taxon>Magnoliopsida</taxon>
        <taxon>eudicotyledons</taxon>
        <taxon>Gunneridae</taxon>
        <taxon>Pentapetalae</taxon>
        <taxon>Caryophyllales</taxon>
        <taxon>Nepenthaceae</taxon>
        <taxon>Nepenthes</taxon>
    </lineage>
</organism>
<evidence type="ECO:0000313" key="10">
    <source>
        <dbReference type="Proteomes" id="UP001279734"/>
    </source>
</evidence>
<evidence type="ECO:0000256" key="3">
    <source>
        <dbReference type="ARBA" id="ARBA00022448"/>
    </source>
</evidence>
<keyword evidence="4 8" id="KW-0812">Transmembrane</keyword>
<dbReference type="InterPro" id="IPR002490">
    <property type="entry name" value="V-ATPase_116kDa_su"/>
</dbReference>
<proteinExistence type="inferred from homology"/>
<sequence>MLFGGRYVVLLMALFSILCRILYNEFFSVAVHMSGGSAHRCRDSTCRVGKLESITLPKGLAFPVLMLSVH</sequence>
<keyword evidence="5 8" id="KW-1133">Transmembrane helix</keyword>
<keyword evidence="7 8" id="KW-0472">Membrane</keyword>
<accession>A0AAD3S5H4</accession>
<feature type="transmembrane region" description="Helical" evidence="8">
    <location>
        <begin position="6"/>
        <end position="23"/>
    </location>
</feature>
<dbReference type="EMBL" id="BSYO01000005">
    <property type="protein sequence ID" value="GMH04595.1"/>
    <property type="molecule type" value="Genomic_DNA"/>
</dbReference>
<name>A0AAD3S5H4_NEPGR</name>
<dbReference type="GO" id="GO:0046961">
    <property type="term" value="F:proton-transporting ATPase activity, rotational mechanism"/>
    <property type="evidence" value="ECO:0007669"/>
    <property type="project" value="InterPro"/>
</dbReference>
<keyword evidence="3" id="KW-0813">Transport</keyword>
<dbReference type="Proteomes" id="UP001279734">
    <property type="component" value="Unassembled WGS sequence"/>
</dbReference>
<evidence type="ECO:0000256" key="2">
    <source>
        <dbReference type="ARBA" id="ARBA00009904"/>
    </source>
</evidence>
<evidence type="ECO:0000256" key="5">
    <source>
        <dbReference type="ARBA" id="ARBA00022989"/>
    </source>
</evidence>
<evidence type="ECO:0000256" key="4">
    <source>
        <dbReference type="ARBA" id="ARBA00022692"/>
    </source>
</evidence>
<protein>
    <submittedName>
        <fullName evidence="9">Uncharacterized protein</fullName>
    </submittedName>
</protein>
<evidence type="ECO:0000313" key="9">
    <source>
        <dbReference type="EMBL" id="GMH04595.1"/>
    </source>
</evidence>
<gene>
    <name evidence="9" type="ORF">Nepgr_006435</name>
</gene>
<evidence type="ECO:0000256" key="1">
    <source>
        <dbReference type="ARBA" id="ARBA00004141"/>
    </source>
</evidence>
<comment type="similarity">
    <text evidence="2">Belongs to the V-ATPase 116 kDa subunit family.</text>
</comment>